<dbReference type="Proteomes" id="UP000540989">
    <property type="component" value="Unassembled WGS sequence"/>
</dbReference>
<evidence type="ECO:0000313" key="2">
    <source>
        <dbReference type="EMBL" id="MBB5061548.1"/>
    </source>
</evidence>
<name>A0A7W8E6U1_9BACT</name>
<keyword evidence="3" id="KW-1185">Reference proteome</keyword>
<gene>
    <name evidence="2" type="ORF">HDF16_006284</name>
</gene>
<accession>A0A7W8E6U1</accession>
<comment type="caution">
    <text evidence="2">The sequence shown here is derived from an EMBL/GenBank/DDBJ whole genome shotgun (WGS) entry which is preliminary data.</text>
</comment>
<proteinExistence type="predicted"/>
<dbReference type="EMBL" id="JACHIP010000052">
    <property type="protein sequence ID" value="MBB5061548.1"/>
    <property type="molecule type" value="Genomic_DNA"/>
</dbReference>
<keyword evidence="1" id="KW-0472">Membrane</keyword>
<organism evidence="2 3">
    <name type="scientific">Granulicella aggregans</name>
    <dbReference type="NCBI Taxonomy" id="474949"/>
    <lineage>
        <taxon>Bacteria</taxon>
        <taxon>Pseudomonadati</taxon>
        <taxon>Acidobacteriota</taxon>
        <taxon>Terriglobia</taxon>
        <taxon>Terriglobales</taxon>
        <taxon>Acidobacteriaceae</taxon>
        <taxon>Granulicella</taxon>
    </lineage>
</organism>
<evidence type="ECO:0000256" key="1">
    <source>
        <dbReference type="SAM" id="Phobius"/>
    </source>
</evidence>
<feature type="transmembrane region" description="Helical" evidence="1">
    <location>
        <begin position="12"/>
        <end position="32"/>
    </location>
</feature>
<dbReference type="AlphaFoldDB" id="A0A7W8E6U1"/>
<keyword evidence="1" id="KW-0812">Transmembrane</keyword>
<evidence type="ECO:0000313" key="3">
    <source>
        <dbReference type="Proteomes" id="UP000540989"/>
    </source>
</evidence>
<feature type="transmembrane region" description="Helical" evidence="1">
    <location>
        <begin position="65"/>
        <end position="83"/>
    </location>
</feature>
<keyword evidence="1" id="KW-1133">Transmembrane helix</keyword>
<reference evidence="2 3" key="1">
    <citation type="submission" date="2020-08" db="EMBL/GenBank/DDBJ databases">
        <title>Genomic Encyclopedia of Type Strains, Phase IV (KMG-V): Genome sequencing to study the core and pangenomes of soil and plant-associated prokaryotes.</title>
        <authorList>
            <person name="Whitman W."/>
        </authorList>
    </citation>
    <scope>NUCLEOTIDE SEQUENCE [LARGE SCALE GENOMIC DNA]</scope>
    <source>
        <strain evidence="2 3">M8UP14</strain>
    </source>
</reference>
<sequence length="126" mass="13743">MKPVIMIAARVLPLSLILLGLASAFVAALSAISPQKGMWRLAASFLVGAAFTVGSITQMLKENQLWPGVVGLGAGAFLMWIGYRKYKKEFKALLEEFYSDSPHRLKASLFGLTLVVKKPSSDQEQD</sequence>
<dbReference type="RefSeq" id="WP_184224474.1">
    <property type="nucleotide sequence ID" value="NZ_JACHIP010000052.1"/>
</dbReference>
<protein>
    <submittedName>
        <fullName evidence="2">Uncharacterized protein</fullName>
    </submittedName>
</protein>
<feature type="transmembrane region" description="Helical" evidence="1">
    <location>
        <begin position="39"/>
        <end position="59"/>
    </location>
</feature>